<dbReference type="PRINTS" id="PR00162">
    <property type="entry name" value="RIESKE"/>
</dbReference>
<dbReference type="SUPFAM" id="SSF50022">
    <property type="entry name" value="ISP domain"/>
    <property type="match status" value="1"/>
</dbReference>
<name>A0ABN9USY3_9DINO</name>
<dbReference type="Gene3D" id="2.102.10.10">
    <property type="entry name" value="Rieske [2Fe-2S] iron-sulphur domain"/>
    <property type="match status" value="1"/>
</dbReference>
<accession>A0ABN9USY3</accession>
<comment type="similarity">
    <text evidence="1">Belongs to the Rieske iron-sulfur protein family.</text>
</comment>
<keyword evidence="3" id="KW-0479">Metal-binding</keyword>
<dbReference type="EMBL" id="CAUYUJ010016072">
    <property type="protein sequence ID" value="CAK0861580.1"/>
    <property type="molecule type" value="Genomic_DNA"/>
</dbReference>
<feature type="domain" description="Rieske" evidence="8">
    <location>
        <begin position="40"/>
        <end position="129"/>
    </location>
</feature>
<sequence length="154" mass="17279">MWTCLRHVDAPVETRTGRRQNQKQCWPRTSDKNFKTVSVNAWVEESEGEPGLVLGLRGEPYWLLPGKSGGIRNFALRAECTHLGCIAPWNEVQQKFVCPCHGSQYDPDGTVLRGPAPHSLALAHVEVVDKGNARVRLSAWTEEDFRDGAAPWWS</sequence>
<comment type="caution">
    <text evidence="9">The sequence shown here is derived from an EMBL/GenBank/DDBJ whole genome shotgun (WGS) entry which is preliminary data.</text>
</comment>
<organism evidence="9 10">
    <name type="scientific">Prorocentrum cordatum</name>
    <dbReference type="NCBI Taxonomy" id="2364126"/>
    <lineage>
        <taxon>Eukaryota</taxon>
        <taxon>Sar</taxon>
        <taxon>Alveolata</taxon>
        <taxon>Dinophyceae</taxon>
        <taxon>Prorocentrales</taxon>
        <taxon>Prorocentraceae</taxon>
        <taxon>Prorocentrum</taxon>
    </lineage>
</organism>
<keyword evidence="6" id="KW-1015">Disulfide bond</keyword>
<evidence type="ECO:0000313" key="9">
    <source>
        <dbReference type="EMBL" id="CAK0861580.1"/>
    </source>
</evidence>
<protein>
    <recommendedName>
        <fullName evidence="8">Rieske domain-containing protein</fullName>
    </recommendedName>
</protein>
<dbReference type="InterPro" id="IPR017941">
    <property type="entry name" value="Rieske_2Fe-2S"/>
</dbReference>
<dbReference type="InterPro" id="IPR014349">
    <property type="entry name" value="Rieske_Fe-S_prot"/>
</dbReference>
<comment type="cofactor">
    <cofactor evidence="7">
        <name>[2Fe-2S] cluster</name>
        <dbReference type="ChEBI" id="CHEBI:190135"/>
    </cofactor>
</comment>
<dbReference type="Pfam" id="PF00355">
    <property type="entry name" value="Rieske"/>
    <property type="match status" value="1"/>
</dbReference>
<evidence type="ECO:0000256" key="7">
    <source>
        <dbReference type="ARBA" id="ARBA00034078"/>
    </source>
</evidence>
<keyword evidence="2" id="KW-0001">2Fe-2S</keyword>
<evidence type="ECO:0000256" key="4">
    <source>
        <dbReference type="ARBA" id="ARBA00023004"/>
    </source>
</evidence>
<dbReference type="PANTHER" id="PTHR10134">
    <property type="entry name" value="CYTOCHROME B-C1 COMPLEX SUBUNIT RIESKE, MITOCHONDRIAL"/>
    <property type="match status" value="1"/>
</dbReference>
<keyword evidence="4" id="KW-0408">Iron</keyword>
<dbReference type="PROSITE" id="PS51296">
    <property type="entry name" value="RIESKE"/>
    <property type="match status" value="1"/>
</dbReference>
<evidence type="ECO:0000256" key="2">
    <source>
        <dbReference type="ARBA" id="ARBA00022714"/>
    </source>
</evidence>
<reference evidence="9" key="1">
    <citation type="submission" date="2023-10" db="EMBL/GenBank/DDBJ databases">
        <authorList>
            <person name="Chen Y."/>
            <person name="Shah S."/>
            <person name="Dougan E. K."/>
            <person name="Thang M."/>
            <person name="Chan C."/>
        </authorList>
    </citation>
    <scope>NUCLEOTIDE SEQUENCE [LARGE SCALE GENOMIC DNA]</scope>
</reference>
<keyword evidence="10" id="KW-1185">Reference proteome</keyword>
<keyword evidence="5" id="KW-0411">Iron-sulfur</keyword>
<evidence type="ECO:0000313" key="10">
    <source>
        <dbReference type="Proteomes" id="UP001189429"/>
    </source>
</evidence>
<dbReference type="Proteomes" id="UP001189429">
    <property type="component" value="Unassembled WGS sequence"/>
</dbReference>
<evidence type="ECO:0000259" key="8">
    <source>
        <dbReference type="PROSITE" id="PS51296"/>
    </source>
</evidence>
<dbReference type="InterPro" id="IPR005805">
    <property type="entry name" value="Rieske_Fe-S_prot_C"/>
</dbReference>
<evidence type="ECO:0000256" key="3">
    <source>
        <dbReference type="ARBA" id="ARBA00022723"/>
    </source>
</evidence>
<gene>
    <name evidence="9" type="ORF">PCOR1329_LOCUS50207</name>
</gene>
<dbReference type="InterPro" id="IPR036922">
    <property type="entry name" value="Rieske_2Fe-2S_sf"/>
</dbReference>
<evidence type="ECO:0000256" key="1">
    <source>
        <dbReference type="ARBA" id="ARBA00010651"/>
    </source>
</evidence>
<evidence type="ECO:0000256" key="5">
    <source>
        <dbReference type="ARBA" id="ARBA00023014"/>
    </source>
</evidence>
<proteinExistence type="inferred from homology"/>
<evidence type="ECO:0000256" key="6">
    <source>
        <dbReference type="ARBA" id="ARBA00023157"/>
    </source>
</evidence>